<feature type="compositionally biased region" description="Pro residues" evidence="1">
    <location>
        <begin position="318"/>
        <end position="328"/>
    </location>
</feature>
<evidence type="ECO:0000256" key="1">
    <source>
        <dbReference type="SAM" id="MobiDB-lite"/>
    </source>
</evidence>
<evidence type="ECO:0000313" key="2">
    <source>
        <dbReference type="EMBL" id="KAJ7692717.1"/>
    </source>
</evidence>
<evidence type="ECO:0000313" key="3">
    <source>
        <dbReference type="Proteomes" id="UP001221757"/>
    </source>
</evidence>
<feature type="compositionally biased region" description="Low complexity" evidence="1">
    <location>
        <begin position="589"/>
        <end position="605"/>
    </location>
</feature>
<reference evidence="2" key="1">
    <citation type="submission" date="2023-03" db="EMBL/GenBank/DDBJ databases">
        <title>Massive genome expansion in bonnet fungi (Mycena s.s.) driven by repeated elements and novel gene families across ecological guilds.</title>
        <authorList>
            <consortium name="Lawrence Berkeley National Laboratory"/>
            <person name="Harder C.B."/>
            <person name="Miyauchi S."/>
            <person name="Viragh M."/>
            <person name="Kuo A."/>
            <person name="Thoen E."/>
            <person name="Andreopoulos B."/>
            <person name="Lu D."/>
            <person name="Skrede I."/>
            <person name="Drula E."/>
            <person name="Henrissat B."/>
            <person name="Morin E."/>
            <person name="Kohler A."/>
            <person name="Barry K."/>
            <person name="LaButti K."/>
            <person name="Morin E."/>
            <person name="Salamov A."/>
            <person name="Lipzen A."/>
            <person name="Mereny Z."/>
            <person name="Hegedus B."/>
            <person name="Baldrian P."/>
            <person name="Stursova M."/>
            <person name="Weitz H."/>
            <person name="Taylor A."/>
            <person name="Grigoriev I.V."/>
            <person name="Nagy L.G."/>
            <person name="Martin F."/>
            <person name="Kauserud H."/>
        </authorList>
    </citation>
    <scope>NUCLEOTIDE SEQUENCE</scope>
    <source>
        <strain evidence="2">CBHHK067</strain>
    </source>
</reference>
<accession>A0AAD7DM11</accession>
<organism evidence="2 3">
    <name type="scientific">Mycena rosella</name>
    <name type="common">Pink bonnet</name>
    <name type="synonym">Agaricus rosellus</name>
    <dbReference type="NCBI Taxonomy" id="1033263"/>
    <lineage>
        <taxon>Eukaryota</taxon>
        <taxon>Fungi</taxon>
        <taxon>Dikarya</taxon>
        <taxon>Basidiomycota</taxon>
        <taxon>Agaricomycotina</taxon>
        <taxon>Agaricomycetes</taxon>
        <taxon>Agaricomycetidae</taxon>
        <taxon>Agaricales</taxon>
        <taxon>Marasmiineae</taxon>
        <taxon>Mycenaceae</taxon>
        <taxon>Mycena</taxon>
    </lineage>
</organism>
<name>A0AAD7DM11_MYCRO</name>
<feature type="region of interest" description="Disordered" evidence="1">
    <location>
        <begin position="34"/>
        <end position="89"/>
    </location>
</feature>
<proteinExistence type="predicted"/>
<dbReference type="EMBL" id="JARKIE010000050">
    <property type="protein sequence ID" value="KAJ7692717.1"/>
    <property type="molecule type" value="Genomic_DNA"/>
</dbReference>
<gene>
    <name evidence="2" type="ORF">B0H17DRAFT_1179233</name>
</gene>
<protein>
    <submittedName>
        <fullName evidence="2">Uncharacterized protein</fullName>
    </submittedName>
</protein>
<feature type="region of interest" description="Disordered" evidence="1">
    <location>
        <begin position="556"/>
        <end position="616"/>
    </location>
</feature>
<comment type="caution">
    <text evidence="2">The sequence shown here is derived from an EMBL/GenBank/DDBJ whole genome shotgun (WGS) entry which is preliminary data.</text>
</comment>
<feature type="region of interest" description="Disordered" evidence="1">
    <location>
        <begin position="710"/>
        <end position="786"/>
    </location>
</feature>
<sequence>MLCTPGTRRSAGLRKTELRGRSNPIRAVMLPEEENVPNNNRWPSHSTQKIPSGPGGSRMHQELCRAAKASKSRNGLRRASAEPVEANAGNRSWNRKEEMNEFMKGEPIDSRWMSGIQLRMNDVCHRVEIHCKGQDPEQGERGPTSDRRPSQTRPLSASGGITLDLDFIHLLAAWSNPSMPTGIGMAAPSSSFSNKPAVMFKARPGLEAAAWTRLDAAWASDILGPSPSPQAGFQAQASGLGPGLKYIFSRYVKSRLRRLLIVIPGHVKNCTTATRLTITLSIQRPPSSSHVAGDAADGAYDEENGTSPPDAGLVHLPRPQPPPTPSHPPSSSRRWGRSGWVYDEENDTSPPDAGPWPALFHAAFYAQVWRTYRAGFKPIRDLLSLSSLPPPFAFPCPPPSPSHNTLAESASSAVVPTSWAAVDGGLRGGEHGRFSSSSLMWKIANAVRDILHPASMNVADSMGALVFYGGDAVRRLWLCSLPTFILFLDRRLDESLAAPRGGYALGRGSVGGVRFGGCGPSAKPPLISTLAPPLPPQTRHAHALHARLLMVPRRTGGAVRPVPHGAGGQGGREGPLAPSHSPAFAPSLSATSVSLHGHSSSSHGPGSKKGKESKKWGDRPVLPLLEIRLGLDGLLYTFPHSVGIAPNSHRLTRRRRCARSTPSGMRRRVEELPRTIFANADEPLLRLRADDHEMGLESIFDPDEVEEAGMDAGDVSSASHAPSSNTSHGVSTSSHLREAAAARAARKLTPRRILSRALRPPRRALRPQWRAPLLSKDKGKGTAGDAYAELEGDNGFADAGGEVEIEDNWIDPVAPPACHPTHE</sequence>
<feature type="region of interest" description="Disordered" evidence="1">
    <location>
        <begin position="1"/>
        <end position="22"/>
    </location>
</feature>
<feature type="region of interest" description="Disordered" evidence="1">
    <location>
        <begin position="131"/>
        <end position="158"/>
    </location>
</feature>
<feature type="region of interest" description="Disordered" evidence="1">
    <location>
        <begin position="285"/>
        <end position="349"/>
    </location>
</feature>
<dbReference type="Proteomes" id="UP001221757">
    <property type="component" value="Unassembled WGS sequence"/>
</dbReference>
<keyword evidence="3" id="KW-1185">Reference proteome</keyword>
<feature type="compositionally biased region" description="Low complexity" evidence="1">
    <location>
        <begin position="716"/>
        <end position="734"/>
    </location>
</feature>
<feature type="compositionally biased region" description="Basic and acidic residues" evidence="1">
    <location>
        <begin position="131"/>
        <end position="149"/>
    </location>
</feature>
<dbReference type="AlphaFoldDB" id="A0AAD7DM11"/>
<feature type="compositionally biased region" description="Basic residues" evidence="1">
    <location>
        <begin position="744"/>
        <end position="765"/>
    </location>
</feature>
<feature type="compositionally biased region" description="Polar residues" evidence="1">
    <location>
        <begin position="36"/>
        <end position="50"/>
    </location>
</feature>